<dbReference type="RefSeq" id="WP_191898331.1">
    <property type="nucleotide sequence ID" value="NZ_BMQD01000039.1"/>
</dbReference>
<dbReference type="Proteomes" id="UP000627984">
    <property type="component" value="Unassembled WGS sequence"/>
</dbReference>
<evidence type="ECO:0000313" key="3">
    <source>
        <dbReference type="Proteomes" id="UP000627984"/>
    </source>
</evidence>
<protein>
    <recommendedName>
        <fullName evidence="1">TniQ domain-containing protein</fullName>
    </recommendedName>
</protein>
<sequence>MSGGGARRWPVHPSPRPGEALSSWLGRLAARYELTVAQLLTHNLGPASALVGKAHEDDLDWDPPRPVLEALAERTGVEVAELRLATIAGWVPWLLESLESADGSQAFHTYARQDSVLLCPGEAGTNVVGRWRPWLRAERPTRRVPRWICPVCAADPDRGTPLTAMLPLMLGCPEHVCRLEAEGDVALAFALGRPPPHRTVSEHVLALDRLTREGLTSGTVSLPRRAVHVGVWLRLLRTLLDEVSISSSRIHRHSAAALELIWDATGRPLRAGLTVWRPYEQLDRACQEAMLEAAAVALHLAESGAITVRGTLGPALMREPHRAVYDGDPPRRAGVADRREHLREELITALETARTDPAVARRLLVMLASSSRTLSIFNRRRQDLIDIGVPERYLPGPHELGRADLLPGRRP</sequence>
<evidence type="ECO:0000313" key="2">
    <source>
        <dbReference type="EMBL" id="GGK97641.1"/>
    </source>
</evidence>
<accession>A0AA37F8H8</accession>
<dbReference type="AlphaFoldDB" id="A0AA37F8H8"/>
<dbReference type="EMBL" id="BMQD01000039">
    <property type="protein sequence ID" value="GGK97641.1"/>
    <property type="molecule type" value="Genomic_DNA"/>
</dbReference>
<evidence type="ECO:0000259" key="1">
    <source>
        <dbReference type="Pfam" id="PF06527"/>
    </source>
</evidence>
<dbReference type="InterPro" id="IPR009492">
    <property type="entry name" value="TniQ"/>
</dbReference>
<feature type="domain" description="TniQ" evidence="1">
    <location>
        <begin position="10"/>
        <end position="179"/>
    </location>
</feature>
<comment type="caution">
    <text evidence="2">The sequence shown here is derived from an EMBL/GenBank/DDBJ whole genome shotgun (WGS) entry which is preliminary data.</text>
</comment>
<organism evidence="2 3">
    <name type="scientific">Planomonospora parontospora</name>
    <dbReference type="NCBI Taxonomy" id="58119"/>
    <lineage>
        <taxon>Bacteria</taxon>
        <taxon>Bacillati</taxon>
        <taxon>Actinomycetota</taxon>
        <taxon>Actinomycetes</taxon>
        <taxon>Streptosporangiales</taxon>
        <taxon>Streptosporangiaceae</taxon>
        <taxon>Planomonospora</taxon>
    </lineage>
</organism>
<proteinExistence type="predicted"/>
<name>A0AA37F8H8_9ACTN</name>
<reference evidence="2" key="1">
    <citation type="journal article" date="2014" name="Int. J. Syst. Evol. Microbiol.">
        <title>Complete genome sequence of Corynebacterium casei LMG S-19264T (=DSM 44701T), isolated from a smear-ripened cheese.</title>
        <authorList>
            <consortium name="US DOE Joint Genome Institute (JGI-PGF)"/>
            <person name="Walter F."/>
            <person name="Albersmeier A."/>
            <person name="Kalinowski J."/>
            <person name="Ruckert C."/>
        </authorList>
    </citation>
    <scope>NUCLEOTIDE SEQUENCE</scope>
    <source>
        <strain evidence="2">JCM 3093</strain>
    </source>
</reference>
<gene>
    <name evidence="2" type="ORF">GCM10010126_66350</name>
</gene>
<reference evidence="2" key="2">
    <citation type="submission" date="2022-09" db="EMBL/GenBank/DDBJ databases">
        <authorList>
            <person name="Sun Q."/>
            <person name="Ohkuma M."/>
        </authorList>
    </citation>
    <scope>NUCLEOTIDE SEQUENCE</scope>
    <source>
        <strain evidence="2">JCM 3093</strain>
    </source>
</reference>
<dbReference type="Pfam" id="PF06527">
    <property type="entry name" value="TniQ"/>
    <property type="match status" value="1"/>
</dbReference>